<comment type="caution">
    <text evidence="5">The sequence shown here is derived from an EMBL/GenBank/DDBJ whole genome shotgun (WGS) entry which is preliminary data.</text>
</comment>
<dbReference type="InterPro" id="IPR005467">
    <property type="entry name" value="His_kinase_dom"/>
</dbReference>
<dbReference type="SMART" id="SM00388">
    <property type="entry name" value="HisKA"/>
    <property type="match status" value="1"/>
</dbReference>
<dbReference type="Gene3D" id="3.30.565.10">
    <property type="entry name" value="Histidine kinase-like ATPase, C-terminal domain"/>
    <property type="match status" value="1"/>
</dbReference>
<evidence type="ECO:0000256" key="2">
    <source>
        <dbReference type="ARBA" id="ARBA00012438"/>
    </source>
</evidence>
<dbReference type="CDD" id="cd00082">
    <property type="entry name" value="HisKA"/>
    <property type="match status" value="1"/>
</dbReference>
<dbReference type="InterPro" id="IPR036097">
    <property type="entry name" value="HisK_dim/P_sf"/>
</dbReference>
<evidence type="ECO:0000256" key="1">
    <source>
        <dbReference type="ARBA" id="ARBA00000085"/>
    </source>
</evidence>
<dbReference type="EC" id="2.7.13.3" evidence="2"/>
<dbReference type="InterPro" id="IPR036890">
    <property type="entry name" value="HATPase_C_sf"/>
</dbReference>
<dbReference type="Proteomes" id="UP000536835">
    <property type="component" value="Unassembled WGS sequence"/>
</dbReference>
<keyword evidence="6" id="KW-1185">Reference proteome</keyword>
<dbReference type="Gene3D" id="1.10.287.130">
    <property type="match status" value="1"/>
</dbReference>
<organism evidence="5 6">
    <name type="scientific">Parvularcula mediterranea</name>
    <dbReference type="NCBI Taxonomy" id="2732508"/>
    <lineage>
        <taxon>Bacteria</taxon>
        <taxon>Pseudomonadati</taxon>
        <taxon>Pseudomonadota</taxon>
        <taxon>Alphaproteobacteria</taxon>
        <taxon>Parvularculales</taxon>
        <taxon>Parvularculaceae</taxon>
        <taxon>Parvularcula</taxon>
    </lineage>
</organism>
<feature type="domain" description="Histidine kinase" evidence="4">
    <location>
        <begin position="141"/>
        <end position="359"/>
    </location>
</feature>
<dbReference type="InterPro" id="IPR004358">
    <property type="entry name" value="Sig_transdc_His_kin-like_C"/>
</dbReference>
<dbReference type="PANTHER" id="PTHR43547">
    <property type="entry name" value="TWO-COMPONENT HISTIDINE KINASE"/>
    <property type="match status" value="1"/>
</dbReference>
<keyword evidence="5" id="KW-0808">Transferase</keyword>
<dbReference type="PROSITE" id="PS50109">
    <property type="entry name" value="HIS_KIN"/>
    <property type="match status" value="1"/>
</dbReference>
<dbReference type="AlphaFoldDB" id="A0A7Y3W521"/>
<dbReference type="CDD" id="cd00075">
    <property type="entry name" value="HATPase"/>
    <property type="match status" value="1"/>
</dbReference>
<dbReference type="RefSeq" id="WP_173197488.1">
    <property type="nucleotide sequence ID" value="NZ_JABFCX010000002.1"/>
</dbReference>
<dbReference type="SUPFAM" id="SSF47384">
    <property type="entry name" value="Homodimeric domain of signal transducing histidine kinase"/>
    <property type="match status" value="1"/>
</dbReference>
<proteinExistence type="predicted"/>
<dbReference type="GO" id="GO:0000155">
    <property type="term" value="F:phosphorelay sensor kinase activity"/>
    <property type="evidence" value="ECO:0007669"/>
    <property type="project" value="InterPro"/>
</dbReference>
<dbReference type="InterPro" id="IPR003594">
    <property type="entry name" value="HATPase_dom"/>
</dbReference>
<keyword evidence="5" id="KW-0418">Kinase</keyword>
<dbReference type="InterPro" id="IPR003661">
    <property type="entry name" value="HisK_dim/P_dom"/>
</dbReference>
<dbReference type="Pfam" id="PF02518">
    <property type="entry name" value="HATPase_c"/>
    <property type="match status" value="1"/>
</dbReference>
<dbReference type="SUPFAM" id="SSF55874">
    <property type="entry name" value="ATPase domain of HSP90 chaperone/DNA topoisomerase II/histidine kinase"/>
    <property type="match status" value="1"/>
</dbReference>
<reference evidence="5 6" key="1">
    <citation type="submission" date="2020-05" db="EMBL/GenBank/DDBJ databases">
        <title>Parvularcula mediterraneae sp. nov., isolated from polypropylene straw from shallow seawater of the seashore of Laganas in Zakynthos island, Greece.</title>
        <authorList>
            <person name="Szabo I."/>
            <person name="Al-Omari J."/>
            <person name="Rado J."/>
            <person name="Szerdahelyi G.S."/>
        </authorList>
    </citation>
    <scope>NUCLEOTIDE SEQUENCE [LARGE SCALE GENOMIC DNA]</scope>
    <source>
        <strain evidence="5 6">ZS-1/3</strain>
    </source>
</reference>
<dbReference type="SMART" id="SM00387">
    <property type="entry name" value="HATPase_c"/>
    <property type="match status" value="1"/>
</dbReference>
<evidence type="ECO:0000313" key="5">
    <source>
        <dbReference type="EMBL" id="NNU15786.1"/>
    </source>
</evidence>
<dbReference type="PRINTS" id="PR00344">
    <property type="entry name" value="BCTRLSENSOR"/>
</dbReference>
<dbReference type="Pfam" id="PF00512">
    <property type="entry name" value="HisKA"/>
    <property type="match status" value="1"/>
</dbReference>
<accession>A0A7Y3W521</accession>
<evidence type="ECO:0000259" key="4">
    <source>
        <dbReference type="PROSITE" id="PS50109"/>
    </source>
</evidence>
<evidence type="ECO:0000313" key="6">
    <source>
        <dbReference type="Proteomes" id="UP000536835"/>
    </source>
</evidence>
<sequence length="370" mass="39649">MPLIDERVLSDLFVGGQTAQVVTDDAMKVLLANKAAARQFGLKARDPLPTADPEALSRAMAEASGTDRWHVVKTCDHQGERIDLHVRRLRSSRSGKLFAIKLSRTGRERQAFLELKKADRRAQESFAQARAEALRNQFLTSVNHELRTPLTSILGTLDLVTSGALGPMDARARGILENAAVSARSLLKLVNDLLDAEQMQAGAFHVDLQPTSLGAVVRDAVGAAAGYPRAGNVSVLIEDTAEGDVVADPDRLKQIILNLLSNALKFSPPGGIVRVRTERLSAHVRLTVADEGPGIPAAFHPQVFQRFAQAEPGRRGQTASTGIGLAVVRELTRSFGGEVSFDTGAGTGTRFHVDLRPAGNERAGLVRVGG</sequence>
<comment type="catalytic activity">
    <reaction evidence="1">
        <text>ATP + protein L-histidine = ADP + protein N-phospho-L-histidine.</text>
        <dbReference type="EC" id="2.7.13.3"/>
    </reaction>
</comment>
<gene>
    <name evidence="5" type="ORF">HK107_05560</name>
</gene>
<protein>
    <recommendedName>
        <fullName evidence="2">histidine kinase</fullName>
        <ecNumber evidence="2">2.7.13.3</ecNumber>
    </recommendedName>
</protein>
<name>A0A7Y3W521_9PROT</name>
<evidence type="ECO:0000256" key="3">
    <source>
        <dbReference type="ARBA" id="ARBA00022553"/>
    </source>
</evidence>
<keyword evidence="3" id="KW-0597">Phosphoprotein</keyword>
<dbReference type="EMBL" id="JABFCX010000002">
    <property type="protein sequence ID" value="NNU15786.1"/>
    <property type="molecule type" value="Genomic_DNA"/>
</dbReference>
<dbReference type="PANTHER" id="PTHR43547:SF2">
    <property type="entry name" value="HYBRID SIGNAL TRANSDUCTION HISTIDINE KINASE C"/>
    <property type="match status" value="1"/>
</dbReference>